<dbReference type="AlphaFoldDB" id="A0A4P9Y4P8"/>
<accession>A0A4P9Y4P8</accession>
<keyword evidence="1" id="KW-0732">Signal</keyword>
<evidence type="ECO:0000256" key="1">
    <source>
        <dbReference type="SAM" id="SignalP"/>
    </source>
</evidence>
<dbReference type="EMBL" id="KZ988030">
    <property type="protein sequence ID" value="RKP13401.1"/>
    <property type="molecule type" value="Genomic_DNA"/>
</dbReference>
<proteinExistence type="predicted"/>
<evidence type="ECO:0000313" key="3">
    <source>
        <dbReference type="EMBL" id="RKP13895.1"/>
    </source>
</evidence>
<keyword evidence="4" id="KW-1185">Reference proteome</keyword>
<sequence>MKLTSILLISAMLAMTLTVASSPTPTKDDYPTTAAVNSDFHHPPNYYNENGVPREGPGRQEILESLENTVDGDGRDPCHVGPSVLYDLQCWKGYKCKATKVVFDSAGARVYDFYGTCVRKIDETKN</sequence>
<organism evidence="3 4">
    <name type="scientific">Piptocephalis cylindrospora</name>
    <dbReference type="NCBI Taxonomy" id="1907219"/>
    <lineage>
        <taxon>Eukaryota</taxon>
        <taxon>Fungi</taxon>
        <taxon>Fungi incertae sedis</taxon>
        <taxon>Zoopagomycota</taxon>
        <taxon>Zoopagomycotina</taxon>
        <taxon>Zoopagomycetes</taxon>
        <taxon>Zoopagales</taxon>
        <taxon>Piptocephalidaceae</taxon>
        <taxon>Piptocephalis</taxon>
    </lineage>
</organism>
<gene>
    <name evidence="3" type="ORF">BJ684DRAFT_19652</name>
    <name evidence="2" type="ORF">BJ684DRAFT_20107</name>
</gene>
<dbReference type="EMBL" id="KZ987923">
    <property type="protein sequence ID" value="RKP13895.1"/>
    <property type="molecule type" value="Genomic_DNA"/>
</dbReference>
<protein>
    <submittedName>
        <fullName evidence="3">Uncharacterized protein</fullName>
    </submittedName>
</protein>
<feature type="signal peptide" evidence="1">
    <location>
        <begin position="1"/>
        <end position="22"/>
    </location>
</feature>
<evidence type="ECO:0000313" key="4">
    <source>
        <dbReference type="Proteomes" id="UP000267251"/>
    </source>
</evidence>
<reference evidence="4" key="1">
    <citation type="journal article" date="2018" name="Nat. Microbiol.">
        <title>Leveraging single-cell genomics to expand the fungal tree of life.</title>
        <authorList>
            <person name="Ahrendt S.R."/>
            <person name="Quandt C.A."/>
            <person name="Ciobanu D."/>
            <person name="Clum A."/>
            <person name="Salamov A."/>
            <person name="Andreopoulos B."/>
            <person name="Cheng J.F."/>
            <person name="Woyke T."/>
            <person name="Pelin A."/>
            <person name="Henrissat B."/>
            <person name="Reynolds N.K."/>
            <person name="Benny G.L."/>
            <person name="Smith M.E."/>
            <person name="James T.Y."/>
            <person name="Grigoriev I.V."/>
        </authorList>
    </citation>
    <scope>NUCLEOTIDE SEQUENCE [LARGE SCALE GENOMIC DNA]</scope>
</reference>
<reference evidence="3" key="2">
    <citation type="submission" date="2018-06" db="EMBL/GenBank/DDBJ databases">
        <title>Leveraging single-cell genomics to expand the Fungal Tree of Life.</title>
        <authorList>
            <consortium name="DOE Joint Genome Institute"/>
            <person name="Ahrendt S.R."/>
            <person name="Quandt C.A."/>
            <person name="Ciobanu D."/>
            <person name="Clum A."/>
            <person name="Salamov A."/>
            <person name="Andreopoulos B."/>
            <person name="Cheng J.-F."/>
            <person name="Woyke T."/>
            <person name="Pelin A."/>
            <person name="Henrissat B."/>
            <person name="Reynolds N."/>
            <person name="Benny G.L."/>
            <person name="Smith M.E."/>
            <person name="James T.Y."/>
            <person name="Grigoriev I.V."/>
        </authorList>
    </citation>
    <scope>NUCLEOTIDE SEQUENCE</scope>
    <source>
        <strain evidence="3">RSA 2659</strain>
    </source>
</reference>
<feature type="chain" id="PRO_5036118898" evidence="1">
    <location>
        <begin position="23"/>
        <end position="126"/>
    </location>
</feature>
<evidence type="ECO:0000313" key="2">
    <source>
        <dbReference type="EMBL" id="RKP13401.1"/>
    </source>
</evidence>
<name>A0A4P9Y4P8_9FUNG</name>
<dbReference type="Proteomes" id="UP000267251">
    <property type="component" value="Unassembled WGS sequence"/>
</dbReference>